<keyword evidence="3" id="KW-1185">Reference proteome</keyword>
<dbReference type="InterPro" id="IPR050194">
    <property type="entry name" value="Glycosyltransferase_grp1"/>
</dbReference>
<dbReference type="SUPFAM" id="SSF53756">
    <property type="entry name" value="UDP-Glycosyltransferase/glycogen phosphorylase"/>
    <property type="match status" value="1"/>
</dbReference>
<dbReference type="RefSeq" id="WP_265994012.1">
    <property type="nucleotide sequence ID" value="NZ_CP110973.1"/>
</dbReference>
<evidence type="ECO:0000313" key="3">
    <source>
        <dbReference type="Proteomes" id="UP001597116"/>
    </source>
</evidence>
<keyword evidence="2" id="KW-0808">Transferase</keyword>
<reference evidence="3" key="1">
    <citation type="journal article" date="2019" name="Int. J. Syst. Evol. Microbiol.">
        <title>The Global Catalogue of Microorganisms (GCM) 10K type strain sequencing project: providing services to taxonomists for standard genome sequencing and annotation.</title>
        <authorList>
            <consortium name="The Broad Institute Genomics Platform"/>
            <consortium name="The Broad Institute Genome Sequencing Center for Infectious Disease"/>
            <person name="Wu L."/>
            <person name="Ma J."/>
        </authorList>
    </citation>
    <scope>NUCLEOTIDE SEQUENCE [LARGE SCALE GENOMIC DNA]</scope>
    <source>
        <strain evidence="3">CCUG 55608</strain>
    </source>
</reference>
<name>A0ABW3QKN0_9BACT</name>
<evidence type="ECO:0000259" key="1">
    <source>
        <dbReference type="Pfam" id="PF00534"/>
    </source>
</evidence>
<dbReference type="GO" id="GO:0016757">
    <property type="term" value="F:glycosyltransferase activity"/>
    <property type="evidence" value="ECO:0007669"/>
    <property type="project" value="UniProtKB-KW"/>
</dbReference>
<dbReference type="Proteomes" id="UP001597116">
    <property type="component" value="Unassembled WGS sequence"/>
</dbReference>
<feature type="domain" description="Glycosyl transferase family 1" evidence="1">
    <location>
        <begin position="29"/>
        <end position="193"/>
    </location>
</feature>
<gene>
    <name evidence="2" type="ORF">ACFQ4C_27715</name>
</gene>
<dbReference type="CDD" id="cd03801">
    <property type="entry name" value="GT4_PimA-like"/>
    <property type="match status" value="1"/>
</dbReference>
<protein>
    <submittedName>
        <fullName evidence="2">Glycosyltransferase family 4 protein</fullName>
        <ecNumber evidence="2">2.4.-.-</ecNumber>
    </submittedName>
</protein>
<dbReference type="InterPro" id="IPR001296">
    <property type="entry name" value="Glyco_trans_1"/>
</dbReference>
<organism evidence="2 3">
    <name type="scientific">Larkinella insperata</name>
    <dbReference type="NCBI Taxonomy" id="332158"/>
    <lineage>
        <taxon>Bacteria</taxon>
        <taxon>Pseudomonadati</taxon>
        <taxon>Bacteroidota</taxon>
        <taxon>Cytophagia</taxon>
        <taxon>Cytophagales</taxon>
        <taxon>Spirosomataceae</taxon>
        <taxon>Larkinella</taxon>
    </lineage>
</organism>
<dbReference type="PANTHER" id="PTHR45947:SF3">
    <property type="entry name" value="SULFOQUINOVOSYL TRANSFERASE SQD2"/>
    <property type="match status" value="1"/>
</dbReference>
<dbReference type="Gene3D" id="3.40.50.2000">
    <property type="entry name" value="Glycogen Phosphorylase B"/>
    <property type="match status" value="1"/>
</dbReference>
<accession>A0ABW3QKN0</accession>
<sequence length="216" mass="24254">MSLEGTKDPTFLKSENIIIIPNGVKGGVFQSKKKKEKFNVLFVGLCKESKGIITYINVLRRSREVNSNIIGTVIGDIHSEKERSYINSAVEAGIINYEGVKSGPEKVSAFKDSDLLLFPTFYESENFPTVIIEAFSYGLPVISTNWRGVKDQVINGHTGFLHDIHDIDGMVKSLLQISSDFNLYESMSSNARAEYQAKYTIEQFDNNFLAFFNSLK</sequence>
<dbReference type="PANTHER" id="PTHR45947">
    <property type="entry name" value="SULFOQUINOVOSYL TRANSFERASE SQD2"/>
    <property type="match status" value="1"/>
</dbReference>
<evidence type="ECO:0000313" key="2">
    <source>
        <dbReference type="EMBL" id="MFD1144948.1"/>
    </source>
</evidence>
<dbReference type="EC" id="2.4.-.-" evidence="2"/>
<proteinExistence type="predicted"/>
<keyword evidence="2" id="KW-0328">Glycosyltransferase</keyword>
<comment type="caution">
    <text evidence="2">The sequence shown here is derived from an EMBL/GenBank/DDBJ whole genome shotgun (WGS) entry which is preliminary data.</text>
</comment>
<dbReference type="EMBL" id="JBHTLP010000024">
    <property type="protein sequence ID" value="MFD1144948.1"/>
    <property type="molecule type" value="Genomic_DNA"/>
</dbReference>
<dbReference type="Pfam" id="PF00534">
    <property type="entry name" value="Glycos_transf_1"/>
    <property type="match status" value="1"/>
</dbReference>